<accession>A0ABR0SRT1</accession>
<organism evidence="3 4">
    <name type="scientific">Cladobotryum mycophilum</name>
    <dbReference type="NCBI Taxonomy" id="491253"/>
    <lineage>
        <taxon>Eukaryota</taxon>
        <taxon>Fungi</taxon>
        <taxon>Dikarya</taxon>
        <taxon>Ascomycota</taxon>
        <taxon>Pezizomycotina</taxon>
        <taxon>Sordariomycetes</taxon>
        <taxon>Hypocreomycetidae</taxon>
        <taxon>Hypocreales</taxon>
        <taxon>Hypocreaceae</taxon>
        <taxon>Cladobotryum</taxon>
    </lineage>
</organism>
<dbReference type="EMBL" id="JAVFKD010000004">
    <property type="protein sequence ID" value="KAK5994829.1"/>
    <property type="molecule type" value="Genomic_DNA"/>
</dbReference>
<evidence type="ECO:0000259" key="2">
    <source>
        <dbReference type="PROSITE" id="PS00028"/>
    </source>
</evidence>
<feature type="compositionally biased region" description="Low complexity" evidence="1">
    <location>
        <begin position="265"/>
        <end position="276"/>
    </location>
</feature>
<feature type="region of interest" description="Disordered" evidence="1">
    <location>
        <begin position="388"/>
        <end position="428"/>
    </location>
</feature>
<gene>
    <name evidence="3" type="ORF">PT974_03215</name>
</gene>
<sequence length="470" mass="52586">MDNSNSDSGTNTNTSTSINNIITMDANQQQQQQQSTSQVCSTCNIRLESSDEYRKHVKSDEHVHKLRRRITEPGAAISELIKANDTEWPSSGERETEEELNSDEDSDSDSDSVHTPEFVPEECLFCDFVSDSFDANTTHMLKSHSFIIPHRDNLQVDVETLVWYLHLVIHGYHECILCGSRRSSVEAARQHMLGKGHCRFEMNSEIAEFYDFSTAESHVDQLVQPDEASLRLPSGKLLTHRSHAHQSGRPQASRRSTDSTQQFLDDAAQAQASASDPLSTALSRKDQRDGAVAVQLSQLSRNDQRGLMHLSIPEQRSVLAIRKKQLDNAQREERRMRGKVERLGNKVLMKHYKMDAPTNPGLRPDARILPESRSRQWIPIKPISGRVENEQRPGQMCPHPGVSTGSGGDMGHPSIPKRQSNNNVSQKDIPKQRQNILRLVLVFLAHGSDAGGKHAAVNSCNHLPSRGGNH</sequence>
<name>A0ABR0SRT1_9HYPO</name>
<reference evidence="3 4" key="1">
    <citation type="submission" date="2024-01" db="EMBL/GenBank/DDBJ databases">
        <title>Complete genome of Cladobotryum mycophilum ATHUM6906.</title>
        <authorList>
            <person name="Christinaki A.C."/>
            <person name="Myridakis A.I."/>
            <person name="Kouvelis V.N."/>
        </authorList>
    </citation>
    <scope>NUCLEOTIDE SEQUENCE [LARGE SCALE GENOMIC DNA]</scope>
    <source>
        <strain evidence="3 4">ATHUM6906</strain>
    </source>
</reference>
<comment type="caution">
    <text evidence="3">The sequence shown here is derived from an EMBL/GenBank/DDBJ whole genome shotgun (WGS) entry which is preliminary data.</text>
</comment>
<dbReference type="SUPFAM" id="SSF57667">
    <property type="entry name" value="beta-beta-alpha zinc fingers"/>
    <property type="match status" value="1"/>
</dbReference>
<dbReference type="InterPro" id="IPR036236">
    <property type="entry name" value="Znf_C2H2_sf"/>
</dbReference>
<evidence type="ECO:0000256" key="1">
    <source>
        <dbReference type="SAM" id="MobiDB-lite"/>
    </source>
</evidence>
<dbReference type="PROSITE" id="PS00028">
    <property type="entry name" value="ZINC_FINGER_C2H2_1"/>
    <property type="match status" value="1"/>
</dbReference>
<dbReference type="Gene3D" id="3.30.160.60">
    <property type="entry name" value="Classic Zinc Finger"/>
    <property type="match status" value="1"/>
</dbReference>
<dbReference type="SMART" id="SM00355">
    <property type="entry name" value="ZnF_C2H2"/>
    <property type="match status" value="3"/>
</dbReference>
<feature type="compositionally biased region" description="Polar residues" evidence="1">
    <location>
        <begin position="248"/>
        <end position="263"/>
    </location>
</feature>
<dbReference type="Proteomes" id="UP001338125">
    <property type="component" value="Unassembled WGS sequence"/>
</dbReference>
<feature type="domain" description="C2H2-type" evidence="2">
    <location>
        <begin position="40"/>
        <end position="62"/>
    </location>
</feature>
<feature type="compositionally biased region" description="Polar residues" evidence="1">
    <location>
        <begin position="417"/>
        <end position="426"/>
    </location>
</feature>
<dbReference type="InterPro" id="IPR013087">
    <property type="entry name" value="Znf_C2H2_type"/>
</dbReference>
<feature type="compositionally biased region" description="Acidic residues" evidence="1">
    <location>
        <begin position="95"/>
        <end position="110"/>
    </location>
</feature>
<feature type="region of interest" description="Disordered" evidence="1">
    <location>
        <begin position="80"/>
        <end position="115"/>
    </location>
</feature>
<proteinExistence type="predicted"/>
<dbReference type="PANTHER" id="PTHR13182">
    <property type="entry name" value="ZINC FINGER PROTEIN 622"/>
    <property type="match status" value="1"/>
</dbReference>
<keyword evidence="4" id="KW-1185">Reference proteome</keyword>
<evidence type="ECO:0000313" key="3">
    <source>
        <dbReference type="EMBL" id="KAK5994829.1"/>
    </source>
</evidence>
<protein>
    <submittedName>
        <fullName evidence="3">Core trichothecene cluster (CTC) protein 15</fullName>
    </submittedName>
</protein>
<dbReference type="InterPro" id="IPR040025">
    <property type="entry name" value="Znf622/Rei1/Reh1"/>
</dbReference>
<dbReference type="InterPro" id="IPR041661">
    <property type="entry name" value="ZN622/Rei1/Reh1_Znf-C2H2"/>
</dbReference>
<evidence type="ECO:0000313" key="4">
    <source>
        <dbReference type="Proteomes" id="UP001338125"/>
    </source>
</evidence>
<feature type="region of interest" description="Disordered" evidence="1">
    <location>
        <begin position="240"/>
        <end position="287"/>
    </location>
</feature>
<dbReference type="PANTHER" id="PTHR13182:SF8">
    <property type="entry name" value="CYTOPLASMIC 60S SUBUNIT BIOGENESIS FACTOR ZNF622"/>
    <property type="match status" value="1"/>
</dbReference>
<dbReference type="Pfam" id="PF12756">
    <property type="entry name" value="zf-C2H2_2"/>
    <property type="match status" value="1"/>
</dbReference>